<feature type="compositionally biased region" description="Gly residues" evidence="1">
    <location>
        <begin position="10"/>
        <end position="20"/>
    </location>
</feature>
<evidence type="ECO:0000256" key="1">
    <source>
        <dbReference type="SAM" id="MobiDB-lite"/>
    </source>
</evidence>
<proteinExistence type="predicted"/>
<evidence type="ECO:0000313" key="2">
    <source>
        <dbReference type="EMBL" id="KAK7484447.1"/>
    </source>
</evidence>
<dbReference type="AlphaFoldDB" id="A0ABD0KBI9"/>
<evidence type="ECO:0000313" key="3">
    <source>
        <dbReference type="Proteomes" id="UP001519460"/>
    </source>
</evidence>
<dbReference type="Proteomes" id="UP001519460">
    <property type="component" value="Unassembled WGS sequence"/>
</dbReference>
<feature type="non-terminal residue" evidence="2">
    <location>
        <position position="1"/>
    </location>
</feature>
<reference evidence="2 3" key="1">
    <citation type="journal article" date="2023" name="Sci. Data">
        <title>Genome assembly of the Korean intertidal mud-creeper Batillaria attramentaria.</title>
        <authorList>
            <person name="Patra A.K."/>
            <person name="Ho P.T."/>
            <person name="Jun S."/>
            <person name="Lee S.J."/>
            <person name="Kim Y."/>
            <person name="Won Y.J."/>
        </authorList>
    </citation>
    <scope>NUCLEOTIDE SEQUENCE [LARGE SCALE GENOMIC DNA]</scope>
    <source>
        <strain evidence="2">Wonlab-2016</strain>
    </source>
</reference>
<gene>
    <name evidence="2" type="ORF">BaRGS_00024332</name>
</gene>
<comment type="caution">
    <text evidence="2">The sequence shown here is derived from an EMBL/GenBank/DDBJ whole genome shotgun (WGS) entry which is preliminary data.</text>
</comment>
<name>A0ABD0KBI9_9CAEN</name>
<feature type="region of interest" description="Disordered" evidence="1">
    <location>
        <begin position="1"/>
        <end position="21"/>
    </location>
</feature>
<accession>A0ABD0KBI9</accession>
<sequence length="76" mass="8242">GRGNYTTVDGGSGRTKGAGGLQNKIDHSRDVIYSTEHNSQTEAVIELPPLSAFKTAFHSPVLVLKDFLNTAQFSHR</sequence>
<dbReference type="EMBL" id="JACVVK020000210">
    <property type="protein sequence ID" value="KAK7484447.1"/>
    <property type="molecule type" value="Genomic_DNA"/>
</dbReference>
<keyword evidence="3" id="KW-1185">Reference proteome</keyword>
<feature type="non-terminal residue" evidence="2">
    <location>
        <position position="76"/>
    </location>
</feature>
<organism evidence="2 3">
    <name type="scientific">Batillaria attramentaria</name>
    <dbReference type="NCBI Taxonomy" id="370345"/>
    <lineage>
        <taxon>Eukaryota</taxon>
        <taxon>Metazoa</taxon>
        <taxon>Spiralia</taxon>
        <taxon>Lophotrochozoa</taxon>
        <taxon>Mollusca</taxon>
        <taxon>Gastropoda</taxon>
        <taxon>Caenogastropoda</taxon>
        <taxon>Sorbeoconcha</taxon>
        <taxon>Cerithioidea</taxon>
        <taxon>Batillariidae</taxon>
        <taxon>Batillaria</taxon>
    </lineage>
</organism>
<protein>
    <submittedName>
        <fullName evidence="2">Uncharacterized protein</fullName>
    </submittedName>
</protein>